<evidence type="ECO:0000259" key="4">
    <source>
        <dbReference type="Pfam" id="PF00389"/>
    </source>
</evidence>
<protein>
    <recommendedName>
        <fullName evidence="7">S-adenosyl-L-homocysteine hydrolase NAD binding domain-containing protein</fullName>
    </recommendedName>
</protein>
<feature type="domain" description="D-isomer specific 2-hydroxyacid dehydrogenase catalytic" evidence="4">
    <location>
        <begin position="4"/>
        <end position="312"/>
    </location>
</feature>
<keyword evidence="3" id="KW-0520">NAD</keyword>
<dbReference type="InterPro" id="IPR029753">
    <property type="entry name" value="D-isomer_DH_CS"/>
</dbReference>
<sequence>MKKILIIQPIHEAGIELLKNNNNYDFEIIEDAEISNLKSKIVNCDAVSIRTAKLPAEAINVAKNLQIISRHGVGYDNIDLKSSKDKNITIAITATANAVAVAEHVMFMLLSISKRKNMYDDSVKTGKFNERNRLPKTVELWNKNILIAGFGRIGKALIKRCLGFEMNVFVYDPFVSSDVIENIGGKKVENLEDSIKKMDAVSLHVPLTEKTKNLINYELLKTMKKNCIIINAARGGIVNETDLDRALNENLIFGAGIDVFEKEPPNDNNPLLKNEKVFLSPHTASFTEECMTRMGIETIQNIIDFFDNKLEESKIVKL</sequence>
<dbReference type="Pfam" id="PF00389">
    <property type="entry name" value="2-Hacid_dh"/>
    <property type="match status" value="1"/>
</dbReference>
<dbReference type="PANTHER" id="PTHR43761">
    <property type="entry name" value="D-ISOMER SPECIFIC 2-HYDROXYACID DEHYDROGENASE FAMILY PROTEIN (AFU_ORTHOLOGUE AFUA_1G13630)"/>
    <property type="match status" value="1"/>
</dbReference>
<comment type="similarity">
    <text evidence="1">Belongs to the D-isomer specific 2-hydroxyacid dehydrogenase family.</text>
</comment>
<dbReference type="Pfam" id="PF02826">
    <property type="entry name" value="2-Hacid_dh_C"/>
    <property type="match status" value="1"/>
</dbReference>
<reference evidence="6" key="1">
    <citation type="submission" date="2018-05" db="EMBL/GenBank/DDBJ databases">
        <authorList>
            <person name="Lanie J.A."/>
            <person name="Ng W.-L."/>
            <person name="Kazmierczak K.M."/>
            <person name="Andrzejewski T.M."/>
            <person name="Davidsen T.M."/>
            <person name="Wayne K.J."/>
            <person name="Tettelin H."/>
            <person name="Glass J.I."/>
            <person name="Rusch D."/>
            <person name="Podicherti R."/>
            <person name="Tsui H.-C.T."/>
            <person name="Winkler M.E."/>
        </authorList>
    </citation>
    <scope>NUCLEOTIDE SEQUENCE</scope>
</reference>
<dbReference type="GO" id="GO:0051287">
    <property type="term" value="F:NAD binding"/>
    <property type="evidence" value="ECO:0007669"/>
    <property type="project" value="InterPro"/>
</dbReference>
<dbReference type="InterPro" id="IPR036291">
    <property type="entry name" value="NAD(P)-bd_dom_sf"/>
</dbReference>
<evidence type="ECO:0000259" key="5">
    <source>
        <dbReference type="Pfam" id="PF02826"/>
    </source>
</evidence>
<dbReference type="InterPro" id="IPR006139">
    <property type="entry name" value="D-isomer_2_OHA_DH_cat_dom"/>
</dbReference>
<dbReference type="InterPro" id="IPR006140">
    <property type="entry name" value="D-isomer_DH_NAD-bd"/>
</dbReference>
<dbReference type="InterPro" id="IPR050418">
    <property type="entry name" value="D-iso_2-hydroxyacid_DH_PdxB"/>
</dbReference>
<evidence type="ECO:0000256" key="3">
    <source>
        <dbReference type="ARBA" id="ARBA00023027"/>
    </source>
</evidence>
<dbReference type="PANTHER" id="PTHR43761:SF1">
    <property type="entry name" value="D-ISOMER SPECIFIC 2-HYDROXYACID DEHYDROGENASE CATALYTIC DOMAIN-CONTAINING PROTEIN-RELATED"/>
    <property type="match status" value="1"/>
</dbReference>
<dbReference type="SUPFAM" id="SSF52283">
    <property type="entry name" value="Formate/glycerate dehydrogenase catalytic domain-like"/>
    <property type="match status" value="1"/>
</dbReference>
<evidence type="ECO:0000256" key="1">
    <source>
        <dbReference type="ARBA" id="ARBA00005854"/>
    </source>
</evidence>
<dbReference type="SUPFAM" id="SSF51735">
    <property type="entry name" value="NAD(P)-binding Rossmann-fold domains"/>
    <property type="match status" value="1"/>
</dbReference>
<evidence type="ECO:0000313" key="6">
    <source>
        <dbReference type="EMBL" id="SVC28304.1"/>
    </source>
</evidence>
<dbReference type="CDD" id="cd12173">
    <property type="entry name" value="PGDH_4"/>
    <property type="match status" value="1"/>
</dbReference>
<gene>
    <name evidence="6" type="ORF">METZ01_LOCUS281158</name>
</gene>
<dbReference type="PROSITE" id="PS00671">
    <property type="entry name" value="D_2_HYDROXYACID_DH_3"/>
    <property type="match status" value="1"/>
</dbReference>
<feature type="domain" description="D-isomer specific 2-hydroxyacid dehydrogenase NAD-binding" evidence="5">
    <location>
        <begin position="107"/>
        <end position="284"/>
    </location>
</feature>
<organism evidence="6">
    <name type="scientific">marine metagenome</name>
    <dbReference type="NCBI Taxonomy" id="408172"/>
    <lineage>
        <taxon>unclassified sequences</taxon>
        <taxon>metagenomes</taxon>
        <taxon>ecological metagenomes</taxon>
    </lineage>
</organism>
<name>A0A382KU47_9ZZZZ</name>
<dbReference type="AlphaFoldDB" id="A0A382KU47"/>
<dbReference type="EMBL" id="UINC01083012">
    <property type="protein sequence ID" value="SVC28304.1"/>
    <property type="molecule type" value="Genomic_DNA"/>
</dbReference>
<dbReference type="GO" id="GO:0016616">
    <property type="term" value="F:oxidoreductase activity, acting on the CH-OH group of donors, NAD or NADP as acceptor"/>
    <property type="evidence" value="ECO:0007669"/>
    <property type="project" value="InterPro"/>
</dbReference>
<proteinExistence type="inferred from homology"/>
<evidence type="ECO:0008006" key="7">
    <source>
        <dbReference type="Google" id="ProtNLM"/>
    </source>
</evidence>
<dbReference type="Gene3D" id="3.40.50.720">
    <property type="entry name" value="NAD(P)-binding Rossmann-like Domain"/>
    <property type="match status" value="2"/>
</dbReference>
<accession>A0A382KU47</accession>
<evidence type="ECO:0000256" key="2">
    <source>
        <dbReference type="ARBA" id="ARBA00023002"/>
    </source>
</evidence>
<keyword evidence="2" id="KW-0560">Oxidoreductase</keyword>